<comment type="similarity">
    <text evidence="1 2">Belongs to the RNase T2 family.</text>
</comment>
<dbReference type="PROSITE" id="PS00531">
    <property type="entry name" value="RNASE_T2_2"/>
    <property type="match status" value="1"/>
</dbReference>
<dbReference type="Proteomes" id="UP000559404">
    <property type="component" value="Unassembled WGS sequence"/>
</dbReference>
<feature type="signal peptide" evidence="3">
    <location>
        <begin position="1"/>
        <end position="25"/>
    </location>
</feature>
<organism evidence="4 5">
    <name type="scientific">Stappia taiwanensis</name>
    <dbReference type="NCBI Taxonomy" id="992267"/>
    <lineage>
        <taxon>Bacteria</taxon>
        <taxon>Pseudomonadati</taxon>
        <taxon>Pseudomonadota</taxon>
        <taxon>Alphaproteobacteria</taxon>
        <taxon>Hyphomicrobiales</taxon>
        <taxon>Stappiaceae</taxon>
        <taxon>Stappia</taxon>
    </lineage>
</organism>
<feature type="chain" id="PRO_5032985290" evidence="3">
    <location>
        <begin position="26"/>
        <end position="221"/>
    </location>
</feature>
<dbReference type="EMBL" id="JACEON010000004">
    <property type="protein sequence ID" value="MBA4611185.1"/>
    <property type="molecule type" value="Genomic_DNA"/>
</dbReference>
<dbReference type="SUPFAM" id="SSF55895">
    <property type="entry name" value="Ribonuclease Rh-like"/>
    <property type="match status" value="1"/>
</dbReference>
<dbReference type="Pfam" id="PF00445">
    <property type="entry name" value="Ribonuclease_T2"/>
    <property type="match status" value="1"/>
</dbReference>
<gene>
    <name evidence="4" type="ORF">H1W37_05965</name>
</gene>
<dbReference type="PANTHER" id="PTHR11240">
    <property type="entry name" value="RIBONUCLEASE T2"/>
    <property type="match status" value="1"/>
</dbReference>
<accession>A0A838XKY7</accession>
<proteinExistence type="inferred from homology"/>
<evidence type="ECO:0000256" key="3">
    <source>
        <dbReference type="SAM" id="SignalP"/>
    </source>
</evidence>
<evidence type="ECO:0000256" key="2">
    <source>
        <dbReference type="RuleBase" id="RU004328"/>
    </source>
</evidence>
<reference evidence="4 5" key="1">
    <citation type="submission" date="2020-07" db="EMBL/GenBank/DDBJ databases">
        <authorList>
            <person name="Li M."/>
        </authorList>
    </citation>
    <scope>NUCLEOTIDE SEQUENCE [LARGE SCALE GENOMIC DNA]</scope>
    <source>
        <strain evidence="4 5">DSM 23284</strain>
    </source>
</reference>
<dbReference type="GO" id="GO:0033897">
    <property type="term" value="F:ribonuclease T2 activity"/>
    <property type="evidence" value="ECO:0007669"/>
    <property type="project" value="InterPro"/>
</dbReference>
<dbReference type="InterPro" id="IPR018188">
    <property type="entry name" value="RNase_T2_His_AS_1"/>
</dbReference>
<dbReference type="InterPro" id="IPR033130">
    <property type="entry name" value="RNase_T2_His_AS_2"/>
</dbReference>
<evidence type="ECO:0000256" key="1">
    <source>
        <dbReference type="ARBA" id="ARBA00007469"/>
    </source>
</evidence>
<dbReference type="InterPro" id="IPR001568">
    <property type="entry name" value="RNase_T2-like"/>
</dbReference>
<dbReference type="PROSITE" id="PS00530">
    <property type="entry name" value="RNASE_T2_1"/>
    <property type="match status" value="1"/>
</dbReference>
<dbReference type="RefSeq" id="WP_181759381.1">
    <property type="nucleotide sequence ID" value="NZ_BMCR01000002.1"/>
</dbReference>
<evidence type="ECO:0000313" key="4">
    <source>
        <dbReference type="EMBL" id="MBA4611185.1"/>
    </source>
</evidence>
<name>A0A838XKY7_9HYPH</name>
<evidence type="ECO:0000313" key="5">
    <source>
        <dbReference type="Proteomes" id="UP000559404"/>
    </source>
</evidence>
<dbReference type="CDD" id="cd01062">
    <property type="entry name" value="RNase_T2_prok"/>
    <property type="match status" value="1"/>
</dbReference>
<keyword evidence="5" id="KW-1185">Reference proteome</keyword>
<dbReference type="PANTHER" id="PTHR11240:SF22">
    <property type="entry name" value="RIBONUCLEASE T2"/>
    <property type="match status" value="1"/>
</dbReference>
<dbReference type="GO" id="GO:0003723">
    <property type="term" value="F:RNA binding"/>
    <property type="evidence" value="ECO:0007669"/>
    <property type="project" value="InterPro"/>
</dbReference>
<keyword evidence="3" id="KW-0732">Signal</keyword>
<sequence>MAFPRRLCAALTAGLLALAPWSALSARTERPGAFDYYVLALSWSPSYCQRAGRKADPLQCRATKPFRFIVHGLWPQYDRGYPDFCDGAGPRQPARDTVNSMLDIMPSRGLIRHQWRKHGTCSGLSPRAYFDLTRAAFDKLRIPAAFRTTEQGGRVAPDAVETAFRLANPGLRDTAMAVTCENGRLSEVRICFTKDLQFRSCRSVDRRGCRQRQIHVPAPTQ</sequence>
<protein>
    <submittedName>
        <fullName evidence="4">Ribonuclease T</fullName>
    </submittedName>
</protein>
<reference evidence="4 5" key="2">
    <citation type="submission" date="2020-08" db="EMBL/GenBank/DDBJ databases">
        <title>Stappia taiwanensis sp. nov., isolated from a coastal thermal spring.</title>
        <authorList>
            <person name="Kampfer P."/>
        </authorList>
    </citation>
    <scope>NUCLEOTIDE SEQUENCE [LARGE SCALE GENOMIC DNA]</scope>
    <source>
        <strain evidence="4 5">DSM 23284</strain>
    </source>
</reference>
<dbReference type="InterPro" id="IPR036430">
    <property type="entry name" value="RNase_T2-like_sf"/>
</dbReference>
<dbReference type="AlphaFoldDB" id="A0A838XKY7"/>
<comment type="caution">
    <text evidence="4">The sequence shown here is derived from an EMBL/GenBank/DDBJ whole genome shotgun (WGS) entry which is preliminary data.</text>
</comment>
<dbReference type="GO" id="GO:0006401">
    <property type="term" value="P:RNA catabolic process"/>
    <property type="evidence" value="ECO:0007669"/>
    <property type="project" value="TreeGrafter"/>
</dbReference>
<dbReference type="InterPro" id="IPR039378">
    <property type="entry name" value="RNase_T2_prok"/>
</dbReference>
<dbReference type="Gene3D" id="3.90.730.10">
    <property type="entry name" value="Ribonuclease T2-like"/>
    <property type="match status" value="1"/>
</dbReference>